<evidence type="ECO:0000313" key="1">
    <source>
        <dbReference type="EMBL" id="CAI5769090.1"/>
    </source>
</evidence>
<organism evidence="1 2">
    <name type="scientific">Podarcis lilfordi</name>
    <name type="common">Lilford's wall lizard</name>
    <dbReference type="NCBI Taxonomy" id="74358"/>
    <lineage>
        <taxon>Eukaryota</taxon>
        <taxon>Metazoa</taxon>
        <taxon>Chordata</taxon>
        <taxon>Craniata</taxon>
        <taxon>Vertebrata</taxon>
        <taxon>Euteleostomi</taxon>
        <taxon>Lepidosauria</taxon>
        <taxon>Squamata</taxon>
        <taxon>Bifurcata</taxon>
        <taxon>Unidentata</taxon>
        <taxon>Episquamata</taxon>
        <taxon>Laterata</taxon>
        <taxon>Lacertibaenia</taxon>
        <taxon>Lacertidae</taxon>
        <taxon>Podarcis</taxon>
    </lineage>
</organism>
<dbReference type="Proteomes" id="UP001178461">
    <property type="component" value="Chromosome 3"/>
</dbReference>
<name>A0AA35P167_9SAUR</name>
<evidence type="ECO:0000313" key="2">
    <source>
        <dbReference type="Proteomes" id="UP001178461"/>
    </source>
</evidence>
<gene>
    <name evidence="1" type="ORF">PODLI_1B040943</name>
</gene>
<sequence length="90" mass="10201">MLGSFCACESRESMFTRLRKAISRMARKNKAQAKEKESPPEGHVSFYGCVQKVSLTSSLLFFSLSADLILEDLEEEEEETGLHWGTLINR</sequence>
<dbReference type="AlphaFoldDB" id="A0AA35P167"/>
<protein>
    <submittedName>
        <fullName evidence="1">Uncharacterized protein</fullName>
    </submittedName>
</protein>
<keyword evidence="2" id="KW-1185">Reference proteome</keyword>
<reference evidence="1" key="1">
    <citation type="submission" date="2022-12" db="EMBL/GenBank/DDBJ databases">
        <authorList>
            <person name="Alioto T."/>
            <person name="Alioto T."/>
            <person name="Gomez Garrido J."/>
        </authorList>
    </citation>
    <scope>NUCLEOTIDE SEQUENCE</scope>
</reference>
<dbReference type="EMBL" id="OX395128">
    <property type="protein sequence ID" value="CAI5769090.1"/>
    <property type="molecule type" value="Genomic_DNA"/>
</dbReference>
<proteinExistence type="predicted"/>
<accession>A0AA35P167</accession>